<dbReference type="PANTHER" id="PTHR23272:SF184">
    <property type="entry name" value="OS03G0311250 PROTEIN"/>
    <property type="match status" value="1"/>
</dbReference>
<evidence type="ECO:0000256" key="1">
    <source>
        <dbReference type="SAM" id="SignalP"/>
    </source>
</evidence>
<evidence type="ECO:0000313" key="2">
    <source>
        <dbReference type="EMBL" id="KAG7089736.1"/>
    </source>
</evidence>
<accession>A0A9P7RV20</accession>
<sequence length="197" mass="22342">MSSGSFPTLSASLLVYVKLMKAVDEFMDSDTARKHASVYAGLEACKKKLEKYYDKSTSESEYYYAAAVLDPRIKHNLFDANPDFFTMMWRQHMDNNFKVRLEQYTTSLPSASSTSPTPSHSTSTSLNDLYNDFSLLGHPPSTYDAVESVSEEYARYLSFRPQLGEDSLTFHRKNCTSFPRIAAYARDILAIPGMYQP</sequence>
<dbReference type="AlphaFoldDB" id="A0A9P7RV20"/>
<evidence type="ECO:0000313" key="3">
    <source>
        <dbReference type="Proteomes" id="UP001049176"/>
    </source>
</evidence>
<proteinExistence type="predicted"/>
<evidence type="ECO:0008006" key="4">
    <source>
        <dbReference type="Google" id="ProtNLM"/>
    </source>
</evidence>
<name>A0A9P7RV20_9AGAR</name>
<dbReference type="PANTHER" id="PTHR23272">
    <property type="entry name" value="BED FINGER-RELATED"/>
    <property type="match status" value="1"/>
</dbReference>
<dbReference type="EMBL" id="CM032187">
    <property type="protein sequence ID" value="KAG7089736.1"/>
    <property type="molecule type" value="Genomic_DNA"/>
</dbReference>
<protein>
    <recommendedName>
        <fullName evidence="4">Transposase</fullName>
    </recommendedName>
</protein>
<keyword evidence="3" id="KW-1185">Reference proteome</keyword>
<reference evidence="2" key="1">
    <citation type="journal article" date="2021" name="Genome Biol. Evol.">
        <title>The assembled and annotated genome of the fairy-ring fungus Marasmius oreades.</title>
        <authorList>
            <person name="Hiltunen M."/>
            <person name="Ament-Velasquez S.L."/>
            <person name="Johannesson H."/>
        </authorList>
    </citation>
    <scope>NUCLEOTIDE SEQUENCE</scope>
    <source>
        <strain evidence="2">03SP1</strain>
    </source>
</reference>
<dbReference type="Proteomes" id="UP001049176">
    <property type="component" value="Chromosome 7"/>
</dbReference>
<comment type="caution">
    <text evidence="2">The sequence shown here is derived from an EMBL/GenBank/DDBJ whole genome shotgun (WGS) entry which is preliminary data.</text>
</comment>
<dbReference type="KEGG" id="more:E1B28_011390"/>
<gene>
    <name evidence="2" type="ORF">E1B28_011390</name>
</gene>
<dbReference type="GeneID" id="66080465"/>
<dbReference type="InterPro" id="IPR012337">
    <property type="entry name" value="RNaseH-like_sf"/>
</dbReference>
<organism evidence="2 3">
    <name type="scientific">Marasmius oreades</name>
    <name type="common">fairy-ring Marasmius</name>
    <dbReference type="NCBI Taxonomy" id="181124"/>
    <lineage>
        <taxon>Eukaryota</taxon>
        <taxon>Fungi</taxon>
        <taxon>Dikarya</taxon>
        <taxon>Basidiomycota</taxon>
        <taxon>Agaricomycotina</taxon>
        <taxon>Agaricomycetes</taxon>
        <taxon>Agaricomycetidae</taxon>
        <taxon>Agaricales</taxon>
        <taxon>Marasmiineae</taxon>
        <taxon>Marasmiaceae</taxon>
        <taxon>Marasmius</taxon>
    </lineage>
</organism>
<feature type="signal peptide" evidence="1">
    <location>
        <begin position="1"/>
        <end position="22"/>
    </location>
</feature>
<feature type="chain" id="PRO_5040273390" description="Transposase" evidence="1">
    <location>
        <begin position="23"/>
        <end position="197"/>
    </location>
</feature>
<dbReference type="OrthoDB" id="3248373at2759"/>
<dbReference type="SUPFAM" id="SSF53098">
    <property type="entry name" value="Ribonuclease H-like"/>
    <property type="match status" value="1"/>
</dbReference>
<keyword evidence="1" id="KW-0732">Signal</keyword>
<dbReference type="RefSeq" id="XP_043006206.1">
    <property type="nucleotide sequence ID" value="XM_043156419.1"/>
</dbReference>